<dbReference type="SUPFAM" id="SSF46548">
    <property type="entry name" value="alpha-helical ferredoxin"/>
    <property type="match status" value="1"/>
</dbReference>
<dbReference type="GO" id="GO:0016491">
    <property type="term" value="F:oxidoreductase activity"/>
    <property type="evidence" value="ECO:0007669"/>
    <property type="project" value="UniProtKB-ARBA"/>
</dbReference>
<dbReference type="InterPro" id="IPR017896">
    <property type="entry name" value="4Fe4S_Fe-S-bd"/>
</dbReference>
<dbReference type="KEGG" id="abri:DFR85_14870"/>
<dbReference type="Proteomes" id="UP000248044">
    <property type="component" value="Chromosome"/>
</dbReference>
<dbReference type="PANTHER" id="PTHR32479:SF17">
    <property type="entry name" value="GLYCOLATE OXIDASE IRON-SULFUR SUBUNIT"/>
    <property type="match status" value="1"/>
</dbReference>
<feature type="domain" description="4Fe-4S ferredoxin-type" evidence="6">
    <location>
        <begin position="1"/>
        <end position="26"/>
    </location>
</feature>
<dbReference type="GO" id="GO:0051539">
    <property type="term" value="F:4 iron, 4 sulfur cluster binding"/>
    <property type="evidence" value="ECO:0007669"/>
    <property type="project" value="UniProtKB-KW"/>
</dbReference>
<gene>
    <name evidence="7" type="ORF">DFR85_14870</name>
</gene>
<evidence type="ECO:0000256" key="1">
    <source>
        <dbReference type="ARBA" id="ARBA00022485"/>
    </source>
</evidence>
<evidence type="ECO:0000256" key="3">
    <source>
        <dbReference type="ARBA" id="ARBA00022737"/>
    </source>
</evidence>
<protein>
    <submittedName>
        <fullName evidence="7">(Fe-S)-binding protein</fullName>
    </submittedName>
</protein>
<keyword evidence="4" id="KW-0408">Iron</keyword>
<proteinExistence type="predicted"/>
<organism evidence="7 8">
    <name type="scientific">Acidianus brierleyi</name>
    <dbReference type="NCBI Taxonomy" id="41673"/>
    <lineage>
        <taxon>Archaea</taxon>
        <taxon>Thermoproteota</taxon>
        <taxon>Thermoprotei</taxon>
        <taxon>Sulfolobales</taxon>
        <taxon>Sulfolobaceae</taxon>
        <taxon>Acidianus</taxon>
    </lineage>
</organism>
<keyword evidence="5" id="KW-0411">Iron-sulfur</keyword>
<dbReference type="PANTHER" id="PTHR32479">
    <property type="entry name" value="GLYCOLATE OXIDASE IRON-SULFUR SUBUNIT"/>
    <property type="match status" value="1"/>
</dbReference>
<dbReference type="Pfam" id="PF02754">
    <property type="entry name" value="CCG"/>
    <property type="match status" value="2"/>
</dbReference>
<keyword evidence="8" id="KW-1185">Reference proteome</keyword>
<dbReference type="InterPro" id="IPR004017">
    <property type="entry name" value="Cys_rich_dom"/>
</dbReference>
<keyword evidence="2" id="KW-0479">Metal-binding</keyword>
<dbReference type="PROSITE" id="PS51379">
    <property type="entry name" value="4FE4S_FER_2"/>
    <property type="match status" value="2"/>
</dbReference>
<dbReference type="PROSITE" id="PS00198">
    <property type="entry name" value="4FE4S_FER_1"/>
    <property type="match status" value="2"/>
</dbReference>
<dbReference type="RefSeq" id="WP_110271945.1">
    <property type="nucleotide sequence ID" value="NZ_CP029289.2"/>
</dbReference>
<dbReference type="InterPro" id="IPR017900">
    <property type="entry name" value="4Fe4S_Fe_S_CS"/>
</dbReference>
<reference evidence="7 8" key="1">
    <citation type="submission" date="2018-05" db="EMBL/GenBank/DDBJ databases">
        <title>Complete Genome Sequences of Extremely Thermoacidophilic, Metal-Mobilizing Type-Strain Members of the Archaeal Family Sulfolobaceae: Acidianus brierleyi DSM-1651T, Acidianus sulfidivorans DSM-18786T, Metallosphaera hakonensis DSM-7519T, and Metallosphaera prunae DSM-10039T.</title>
        <authorList>
            <person name="Counts J.A."/>
            <person name="Kelly R.M."/>
        </authorList>
    </citation>
    <scope>NUCLEOTIDE SEQUENCE [LARGE SCALE GENOMIC DNA]</scope>
    <source>
        <strain evidence="7 8">DSM 1651</strain>
    </source>
</reference>
<accession>A0A2U9IJ56</accession>
<keyword evidence="1" id="KW-0004">4Fe-4S</keyword>
<dbReference type="Pfam" id="PF12838">
    <property type="entry name" value="Fer4_7"/>
    <property type="match status" value="1"/>
</dbReference>
<dbReference type="AlphaFoldDB" id="A0A2U9IJ56"/>
<dbReference type="GO" id="GO:0046872">
    <property type="term" value="F:metal ion binding"/>
    <property type="evidence" value="ECO:0007669"/>
    <property type="project" value="UniProtKB-KW"/>
</dbReference>
<evidence type="ECO:0000256" key="5">
    <source>
        <dbReference type="ARBA" id="ARBA00023014"/>
    </source>
</evidence>
<name>A0A2U9IJ56_9CREN</name>
<dbReference type="EMBL" id="CP029289">
    <property type="protein sequence ID" value="AWR96067.1"/>
    <property type="molecule type" value="Genomic_DNA"/>
</dbReference>
<evidence type="ECO:0000259" key="6">
    <source>
        <dbReference type="PROSITE" id="PS51379"/>
    </source>
</evidence>
<feature type="domain" description="4Fe-4S ferredoxin-type" evidence="6">
    <location>
        <begin position="39"/>
        <end position="68"/>
    </location>
</feature>
<keyword evidence="3" id="KW-0677">Repeat</keyword>
<evidence type="ECO:0000313" key="8">
    <source>
        <dbReference type="Proteomes" id="UP000248044"/>
    </source>
</evidence>
<evidence type="ECO:0000313" key="7">
    <source>
        <dbReference type="EMBL" id="AWR96067.1"/>
    </source>
</evidence>
<evidence type="ECO:0000256" key="4">
    <source>
        <dbReference type="ARBA" id="ARBA00023004"/>
    </source>
</evidence>
<dbReference type="Gene3D" id="1.10.1060.10">
    <property type="entry name" value="Alpha-helical ferredoxin"/>
    <property type="match status" value="1"/>
</dbReference>
<evidence type="ECO:0000256" key="2">
    <source>
        <dbReference type="ARBA" id="ARBA00022723"/>
    </source>
</evidence>
<sequence length="328" mass="36743">MGLEKCVHCGFCLEACPTYVITRSEIHSPRGRILAVKLGIPSEGIETCVFCRRCEAACPSGVEYGESISSVRKADFLKKTIHRILENSNLLYTSLKIAKHSNKGIMYRISKFIPESFPPLISNDKNAQIILFPGCITSVVFRKTVEKAFNYLKKYFTVSIYNGCCGLPHYAEGEKDRALQIAQKLKEEFKGKIVVSLSSNCTAHMKEMGINVYDFSEFLVKYNMPLPKINSEVTVHDPCHANLIGITKYNREVLNRMGIKIKEMEDPSFECGAGGSYFVFQGELSDKIMKVKEEKVKESGANTVISTNPSCSLAMMRYSKVVHIADLL</sequence>
<dbReference type="InterPro" id="IPR009051">
    <property type="entry name" value="Helical_ferredxn"/>
</dbReference>
<dbReference type="GeneID" id="36833464"/>